<feature type="domain" description="RNB" evidence="6">
    <location>
        <begin position="557"/>
        <end position="894"/>
    </location>
</feature>
<proteinExistence type="inferred from homology"/>
<dbReference type="InterPro" id="IPR012340">
    <property type="entry name" value="NA-bd_OB-fold"/>
</dbReference>
<dbReference type="Gene3D" id="3.40.50.1010">
    <property type="entry name" value="5'-nuclease"/>
    <property type="match status" value="1"/>
</dbReference>
<dbReference type="SUPFAM" id="SSF50249">
    <property type="entry name" value="Nucleic acid-binding proteins"/>
    <property type="match status" value="2"/>
</dbReference>
<dbReference type="Pfam" id="PF00773">
    <property type="entry name" value="RNB"/>
    <property type="match status" value="1"/>
</dbReference>
<evidence type="ECO:0000256" key="4">
    <source>
        <dbReference type="RuleBase" id="RU003901"/>
    </source>
</evidence>
<dbReference type="InterPro" id="IPR041505">
    <property type="entry name" value="Dis3_CSD2"/>
</dbReference>
<reference evidence="7" key="1">
    <citation type="submission" date="2022-11" db="EMBL/GenBank/DDBJ databases">
        <title>Centuries of genome instability and evolution in soft-shell clam transmissible cancer (bioRxiv).</title>
        <authorList>
            <person name="Hart S.F.M."/>
            <person name="Yonemitsu M.A."/>
            <person name="Giersch R.M."/>
            <person name="Beal B.F."/>
            <person name="Arriagada G."/>
            <person name="Davis B.W."/>
            <person name="Ostrander E.A."/>
            <person name="Goff S.P."/>
            <person name="Metzger M.J."/>
        </authorList>
    </citation>
    <scope>NUCLEOTIDE SEQUENCE</scope>
    <source>
        <strain evidence="7">MELC-2E11</strain>
        <tissue evidence="7">Siphon/mantle</tissue>
    </source>
</reference>
<organism evidence="7 8">
    <name type="scientific">Mya arenaria</name>
    <name type="common">Soft-shell clam</name>
    <dbReference type="NCBI Taxonomy" id="6604"/>
    <lineage>
        <taxon>Eukaryota</taxon>
        <taxon>Metazoa</taxon>
        <taxon>Spiralia</taxon>
        <taxon>Lophotrochozoa</taxon>
        <taxon>Mollusca</taxon>
        <taxon>Bivalvia</taxon>
        <taxon>Autobranchia</taxon>
        <taxon>Heteroconchia</taxon>
        <taxon>Euheterodonta</taxon>
        <taxon>Imparidentia</taxon>
        <taxon>Neoheterodontei</taxon>
        <taxon>Myida</taxon>
        <taxon>Myoidea</taxon>
        <taxon>Myidae</taxon>
        <taxon>Mya</taxon>
    </lineage>
</organism>
<dbReference type="PROSITE" id="PS01175">
    <property type="entry name" value="RIBONUCLEASE_II"/>
    <property type="match status" value="1"/>
</dbReference>
<dbReference type="Gene3D" id="2.40.50.700">
    <property type="match status" value="1"/>
</dbReference>
<evidence type="ECO:0000259" key="6">
    <source>
        <dbReference type="SMART" id="SM00955"/>
    </source>
</evidence>
<dbReference type="Gene3D" id="2.40.50.690">
    <property type="match status" value="1"/>
</dbReference>
<dbReference type="InterPro" id="IPR001900">
    <property type="entry name" value="RNase_II/R"/>
</dbReference>
<dbReference type="PANTHER" id="PTHR23355">
    <property type="entry name" value="RIBONUCLEASE"/>
    <property type="match status" value="1"/>
</dbReference>
<evidence type="ECO:0000256" key="3">
    <source>
        <dbReference type="ARBA" id="ARBA00022842"/>
    </source>
</evidence>
<evidence type="ECO:0000313" key="7">
    <source>
        <dbReference type="EMBL" id="WAR00124.1"/>
    </source>
</evidence>
<sequence length="1074" mass="123111">MVSSNASERHCKLNVYVKSVSEQIWPRIYPMFSASLSMRGFRFIEYHDNQYFTSMDETSMDLHLKQSVQTIMEHRLLVDNTIPDMTMCDLCHSQDLVLAINFTRKPILCQWYLVAREGAASHVVPFDGDVEIFRNSWESPFVDWEMLEKSDRRLRLKNVHGKSVCVVREVYRREDIPCQSPPTLLPKDITHYVIPDPQTAREYLEIFESHHIRGIIFTQTAAHSVQHDGSRRLHSRLKNLIKDRRRGSVIFHNEFQTYAYCEREPGEKLSHWHVRATYKTADWYFNHLAASIPIVMVTSDEQFIHDFGHKTPNLFVLTMRDYLEGFWAQLVPEIMELYQSLHDSSKNKTKEAFIRRAKKDLTEDSGSDILISGMVARNRAVHGDLVVMELLPRAQWQGRSTGIQNPGEKGSGDNANVSDMMPTGRVVGITQRNWREYVACFSQDEEVGRGDKKAGKLLVIPWDYRIPKIRISTRQVDALKDHRIIVRIDSWDIDSTYPNGHFVRSLGKIGDLEAEVAAILVENDIRVQSFSEAQLLEMPVDTPLSPWTMDSEEVTRRRDLRESHLIFSIDPKGCEDVDDTLSVRTLPNGNTELGVHIADVTYFVEPGSLTDQEAQSRSTTVYLADRRYDMLPGVLSANLCSLVSGVDRYAVSVIWELDRNYEVVDVWYGRTVIRSQYKLFYELAQAIHEGIVDAEVVRSIPELHNLWGTELDDKVQELRETVDRLMQVARGLKSRRVKGGALELESVEVQHLEVHDTIAECMIFANHWVAKKIAETFPNQSLLRHHPLPKEEQFTNLNNCAASRGFEIKTSTNKELAESLDRCVDSKDPVVNKILRSLATQAMSNAAYFCTGVLPRDQFFHYGLALDMYTHFTSPIRRYADVIVHRQLLEAVANEKKKTTLPSCTELESLSQHINTKHRASQYAQRESQELFQCLFFRGRGTEDDQYGIKGPVYLRSKQGEVVHVGEDGAVEWTAGQVIKMTTHVMVDSVLGQQKYDLLDHITQPANMETVAKQQKADIIQEVTSEAVEKRLQLESYDLGQNFPQLKQEYGQSKSSLYEMFSDLRTSALQPPTT</sequence>
<comment type="similarity">
    <text evidence="4">Belongs to the RNR ribonuclease family.</text>
</comment>
<feature type="region of interest" description="Disordered" evidence="5">
    <location>
        <begin position="399"/>
        <end position="420"/>
    </location>
</feature>
<comment type="cofactor">
    <cofactor evidence="1">
        <name>Mg(2+)</name>
        <dbReference type="ChEBI" id="CHEBI:18420"/>
    </cofactor>
</comment>
<keyword evidence="3" id="KW-0460">Magnesium</keyword>
<evidence type="ECO:0000256" key="1">
    <source>
        <dbReference type="ARBA" id="ARBA00001946"/>
    </source>
</evidence>
<evidence type="ECO:0000256" key="5">
    <source>
        <dbReference type="SAM" id="MobiDB-lite"/>
    </source>
</evidence>
<dbReference type="SMART" id="SM00955">
    <property type="entry name" value="RNB"/>
    <property type="match status" value="1"/>
</dbReference>
<dbReference type="PANTHER" id="PTHR23355:SF30">
    <property type="entry name" value="DIS3-LIKE EXONUCLEASE 1"/>
    <property type="match status" value="1"/>
</dbReference>
<dbReference type="InterPro" id="IPR022966">
    <property type="entry name" value="RNase_II/R_CS"/>
</dbReference>
<dbReference type="Pfam" id="PF17849">
    <property type="entry name" value="OB_Dis3"/>
    <property type="match status" value="1"/>
</dbReference>
<dbReference type="Proteomes" id="UP001164746">
    <property type="component" value="Chromosome 3"/>
</dbReference>
<dbReference type="EMBL" id="CP111014">
    <property type="protein sequence ID" value="WAR00124.1"/>
    <property type="molecule type" value="Genomic_DNA"/>
</dbReference>
<evidence type="ECO:0000256" key="2">
    <source>
        <dbReference type="ARBA" id="ARBA00016366"/>
    </source>
</evidence>
<protein>
    <recommendedName>
        <fullName evidence="2">DIS3-like exonuclease 1</fullName>
    </recommendedName>
</protein>
<dbReference type="CDD" id="cd09862">
    <property type="entry name" value="PIN_Rrp44-like"/>
    <property type="match status" value="1"/>
</dbReference>
<accession>A0ABY7DVL3</accession>
<gene>
    <name evidence="7" type="ORF">MAR_024496</name>
</gene>
<name>A0ABY7DVL3_MYAAR</name>
<dbReference type="InterPro" id="IPR050180">
    <property type="entry name" value="RNR_Ribonuclease"/>
</dbReference>
<keyword evidence="8" id="KW-1185">Reference proteome</keyword>
<evidence type="ECO:0000313" key="8">
    <source>
        <dbReference type="Proteomes" id="UP001164746"/>
    </source>
</evidence>